<dbReference type="PANTHER" id="PTHR33067">
    <property type="entry name" value="RNA-DIRECTED DNA POLYMERASE-RELATED"/>
    <property type="match status" value="1"/>
</dbReference>
<dbReference type="AlphaFoldDB" id="A0A2I0JM82"/>
<accession>A0A2I0JM82</accession>
<sequence length="139" mass="15687">MKFMKDILKKKRQIDEFETIVLTEECSAILQKKLPSKLKDLGASINLMPLSVSEKLGLGEVKPVSATLQFADRSHAYPRGAVEDVLVKVETGVIEDVLVNVDKFIFLIDFVVLDFEEDRDIPIILRRPFLVTGKTLIDV</sequence>
<reference evidence="1 2" key="1">
    <citation type="submission" date="2017-11" db="EMBL/GenBank/DDBJ databases">
        <title>De-novo sequencing of pomegranate (Punica granatum L.) genome.</title>
        <authorList>
            <person name="Akparov Z."/>
            <person name="Amiraslanov A."/>
            <person name="Hajiyeva S."/>
            <person name="Abbasov M."/>
            <person name="Kaur K."/>
            <person name="Hamwieh A."/>
            <person name="Solovyev V."/>
            <person name="Salamov A."/>
            <person name="Braich B."/>
            <person name="Kosarev P."/>
            <person name="Mahmoud A."/>
            <person name="Hajiyev E."/>
            <person name="Babayeva S."/>
            <person name="Izzatullayeva V."/>
            <person name="Mammadov A."/>
            <person name="Mammadov A."/>
            <person name="Sharifova S."/>
            <person name="Ojaghi J."/>
            <person name="Eynullazada K."/>
            <person name="Bayramov B."/>
            <person name="Abdulazimova A."/>
            <person name="Shahmuradov I."/>
        </authorList>
    </citation>
    <scope>NUCLEOTIDE SEQUENCE [LARGE SCALE GENOMIC DNA]</scope>
    <source>
        <strain evidence="2">cv. AG2017</strain>
        <tissue evidence="1">Leaf</tissue>
    </source>
</reference>
<protein>
    <recommendedName>
        <fullName evidence="3">Aspartic peptidase DDI1-type domain-containing protein</fullName>
    </recommendedName>
</protein>
<evidence type="ECO:0008006" key="3">
    <source>
        <dbReference type="Google" id="ProtNLM"/>
    </source>
</evidence>
<name>A0A2I0JM82_PUNGR</name>
<gene>
    <name evidence="1" type="ORF">CRG98_022226</name>
</gene>
<organism evidence="1 2">
    <name type="scientific">Punica granatum</name>
    <name type="common">Pomegranate</name>
    <dbReference type="NCBI Taxonomy" id="22663"/>
    <lineage>
        <taxon>Eukaryota</taxon>
        <taxon>Viridiplantae</taxon>
        <taxon>Streptophyta</taxon>
        <taxon>Embryophyta</taxon>
        <taxon>Tracheophyta</taxon>
        <taxon>Spermatophyta</taxon>
        <taxon>Magnoliopsida</taxon>
        <taxon>eudicotyledons</taxon>
        <taxon>Gunneridae</taxon>
        <taxon>Pentapetalae</taxon>
        <taxon>rosids</taxon>
        <taxon>malvids</taxon>
        <taxon>Myrtales</taxon>
        <taxon>Lythraceae</taxon>
        <taxon>Punica</taxon>
    </lineage>
</organism>
<dbReference type="InterPro" id="IPR021109">
    <property type="entry name" value="Peptidase_aspartic_dom_sf"/>
</dbReference>
<proteinExistence type="predicted"/>
<dbReference type="Proteomes" id="UP000233551">
    <property type="component" value="Unassembled WGS sequence"/>
</dbReference>
<dbReference type="EMBL" id="PGOL01001510">
    <property type="protein sequence ID" value="PKI57381.1"/>
    <property type="molecule type" value="Genomic_DNA"/>
</dbReference>
<evidence type="ECO:0000313" key="2">
    <source>
        <dbReference type="Proteomes" id="UP000233551"/>
    </source>
</evidence>
<dbReference type="STRING" id="22663.A0A2I0JM82"/>
<dbReference type="PANTHER" id="PTHR33067:SF9">
    <property type="entry name" value="RNA-DIRECTED DNA POLYMERASE"/>
    <property type="match status" value="1"/>
</dbReference>
<comment type="caution">
    <text evidence="1">The sequence shown here is derived from an EMBL/GenBank/DDBJ whole genome shotgun (WGS) entry which is preliminary data.</text>
</comment>
<dbReference type="CDD" id="cd00303">
    <property type="entry name" value="retropepsin_like"/>
    <property type="match status" value="1"/>
</dbReference>
<dbReference type="Gene3D" id="2.40.70.10">
    <property type="entry name" value="Acid Proteases"/>
    <property type="match status" value="1"/>
</dbReference>
<keyword evidence="2" id="KW-1185">Reference proteome</keyword>
<evidence type="ECO:0000313" key="1">
    <source>
        <dbReference type="EMBL" id="PKI57381.1"/>
    </source>
</evidence>